<dbReference type="Proteomes" id="UP000287853">
    <property type="component" value="Unassembled WGS sequence"/>
</dbReference>
<evidence type="ECO:0008006" key="3">
    <source>
        <dbReference type="Google" id="ProtNLM"/>
    </source>
</evidence>
<proteinExistence type="predicted"/>
<dbReference type="Gene3D" id="2.60.40.10">
    <property type="entry name" value="Immunoglobulins"/>
    <property type="match status" value="1"/>
</dbReference>
<dbReference type="Gene3D" id="3.40.50.1820">
    <property type="entry name" value="alpha/beta hydrolase"/>
    <property type="match status" value="1"/>
</dbReference>
<dbReference type="AlphaFoldDB" id="A0A3S3R5R4"/>
<organism evidence="1 2">
    <name type="scientific">Candidatus Electrothrix aarhusensis</name>
    <dbReference type="NCBI Taxonomy" id="1859131"/>
    <lineage>
        <taxon>Bacteria</taxon>
        <taxon>Pseudomonadati</taxon>
        <taxon>Thermodesulfobacteriota</taxon>
        <taxon>Desulfobulbia</taxon>
        <taxon>Desulfobulbales</taxon>
        <taxon>Desulfobulbaceae</taxon>
        <taxon>Candidatus Electrothrix</taxon>
    </lineage>
</organism>
<dbReference type="SUPFAM" id="SSF53474">
    <property type="entry name" value="alpha/beta-Hydrolases"/>
    <property type="match status" value="2"/>
</dbReference>
<dbReference type="InterPro" id="IPR013783">
    <property type="entry name" value="Ig-like_fold"/>
</dbReference>
<dbReference type="Pfam" id="PF26363">
    <property type="entry name" value="Phospholipase-like"/>
    <property type="match status" value="1"/>
</dbReference>
<sequence length="697" mass="77407">MLLKRIIGNAVIVLQFSLGILGLLHSPCFAEICDTDCAREAKPYADLASFVYTKGKDGNGWELVKYNSGKIVDFDWSFGCEHYMPFESYIGCELSGYYAALYHKKGTNEYALVFRGTHILSPGDWNANIGQYLGLTNFIYFNDQYDKAVDTVDAVQSLLPVEADIVLAGHSLGGGLATWAAHKRGLKAYVFNTARISYISQKFLPDTPGCSVKSYIAYDGLAEWRDVVSAFGEKTSKTTDYMVEIPVYWGDRKWFGVDLHFIDLINAALTFYANTGEIATPPSPSSILQSWQENYISSPGGDPIIQSVWGLTPGGTATLRVQYIEEGSSEDIPISAKEIDSDGHWSVSYSPSVNKPIGHYQWWVIDGVTDNETEKIPYQIVRPYTEGETPWYGNYGTEIIDNTSVPECLPDFVAKRAWITKSENGEDKYVFEVGDTPWINVKVKNEGCAGSPQDISVWYLLSKGEKEDNHHDWEKIGTDTIRDYELSVGQDKWEKEEFTVPDEPGKYNIVACADRIALYDNGHGDVYEEHKSNDCSTEAVFTVLPKNNTPEGYFDSATCDSLSGWAKDPDITTPIFVRFYKDGPIGTGTYIGSAFADLYRSDLPYSDQNHGFSLALPDSLNDGIEHQIYVYGIDDTGGADFLLTNSPKTVQCGLTADQLMALLSAIEKIVLSDENLSTDKDNKSKALPAILKLLLLK</sequence>
<accession>A0A3S3R5R4</accession>
<name>A0A3S3R5R4_9BACT</name>
<dbReference type="EMBL" id="MTKO01000086">
    <property type="protein sequence ID" value="RWX44920.1"/>
    <property type="molecule type" value="Genomic_DNA"/>
</dbReference>
<keyword evidence="2" id="KW-1185">Reference proteome</keyword>
<reference evidence="1 2" key="1">
    <citation type="submission" date="2017-01" db="EMBL/GenBank/DDBJ databases">
        <title>The cable genome- insights into the physiology and evolution of filamentous bacteria capable of sulfide oxidation via long distance electron transfer.</title>
        <authorList>
            <person name="Schreiber L."/>
            <person name="Bjerg J.T."/>
            <person name="Boggild A."/>
            <person name="Van De Vossenberg J."/>
            <person name="Meysman F."/>
            <person name="Nielsen L.P."/>
            <person name="Schramm A."/>
            <person name="Kjeldsen K.U."/>
        </authorList>
    </citation>
    <scope>NUCLEOTIDE SEQUENCE [LARGE SCALE GENOMIC DNA]</scope>
    <source>
        <strain evidence="1">MCF</strain>
    </source>
</reference>
<protein>
    <recommendedName>
        <fullName evidence="3">Lipase (Class 3)</fullName>
    </recommendedName>
</protein>
<dbReference type="InterPro" id="IPR029058">
    <property type="entry name" value="AB_hydrolase_fold"/>
</dbReference>
<comment type="caution">
    <text evidence="1">The sequence shown here is derived from an EMBL/GenBank/DDBJ whole genome shotgun (WGS) entry which is preliminary data.</text>
</comment>
<evidence type="ECO:0000313" key="1">
    <source>
        <dbReference type="EMBL" id="RWX44920.1"/>
    </source>
</evidence>
<evidence type="ECO:0000313" key="2">
    <source>
        <dbReference type="Proteomes" id="UP000287853"/>
    </source>
</evidence>
<gene>
    <name evidence="1" type="ORF">H206_01225</name>
</gene>